<dbReference type="GO" id="GO:0002161">
    <property type="term" value="F:aminoacyl-tRNA deacylase activity"/>
    <property type="evidence" value="ECO:0007669"/>
    <property type="project" value="TreeGrafter"/>
</dbReference>
<keyword evidence="3" id="KW-0820">tRNA-binding</keyword>
<keyword evidence="6" id="KW-0067">ATP-binding</keyword>
<dbReference type="InterPro" id="IPR018162">
    <property type="entry name" value="Ala-tRNA-ligase_IIc_anticod-bd"/>
</dbReference>
<dbReference type="InterPro" id="IPR012947">
    <property type="entry name" value="tRNA_SAD"/>
</dbReference>
<dbReference type="FunFam" id="3.30.980.10:FF:000004">
    <property type="entry name" value="Alanine--tRNA ligase, cytoplasmic"/>
    <property type="match status" value="1"/>
</dbReference>
<dbReference type="InterPro" id="IPR018164">
    <property type="entry name" value="Ala-tRNA-synth_IIc_N"/>
</dbReference>
<gene>
    <name evidence="11" type="ORF">COT77_02280</name>
</gene>
<evidence type="ECO:0000256" key="2">
    <source>
        <dbReference type="ARBA" id="ARBA00013168"/>
    </source>
</evidence>
<keyword evidence="8" id="KW-0648">Protein biosynthesis</keyword>
<dbReference type="PROSITE" id="PS50860">
    <property type="entry name" value="AA_TRNA_LIGASE_II_ALA"/>
    <property type="match status" value="1"/>
</dbReference>
<dbReference type="GO" id="GO:0004813">
    <property type="term" value="F:alanine-tRNA ligase activity"/>
    <property type="evidence" value="ECO:0007669"/>
    <property type="project" value="UniProtKB-EC"/>
</dbReference>
<dbReference type="SUPFAM" id="SSF101353">
    <property type="entry name" value="Putative anticodon-binding domain of alanyl-tRNA synthetase (AlaRS)"/>
    <property type="match status" value="1"/>
</dbReference>
<dbReference type="PANTHER" id="PTHR11777:SF9">
    <property type="entry name" value="ALANINE--TRNA LIGASE, CYTOPLASMIC"/>
    <property type="match status" value="1"/>
</dbReference>
<dbReference type="GO" id="GO:0005737">
    <property type="term" value="C:cytoplasm"/>
    <property type="evidence" value="ECO:0007669"/>
    <property type="project" value="InterPro"/>
</dbReference>
<evidence type="ECO:0000256" key="9">
    <source>
        <dbReference type="ARBA" id="ARBA00023146"/>
    </source>
</evidence>
<organism evidence="11 12">
    <name type="scientific">Candidatus Berkelbacteria bacterium CG10_big_fil_rev_8_21_14_0_10_41_12</name>
    <dbReference type="NCBI Taxonomy" id="1974513"/>
    <lineage>
        <taxon>Bacteria</taxon>
        <taxon>Candidatus Berkelbacteria</taxon>
    </lineage>
</organism>
<evidence type="ECO:0000256" key="3">
    <source>
        <dbReference type="ARBA" id="ARBA00022555"/>
    </source>
</evidence>
<dbReference type="InterPro" id="IPR045864">
    <property type="entry name" value="aa-tRNA-synth_II/BPL/LPL"/>
</dbReference>
<dbReference type="Gene3D" id="3.30.54.20">
    <property type="match status" value="1"/>
</dbReference>
<dbReference type="GO" id="GO:0005524">
    <property type="term" value="F:ATP binding"/>
    <property type="evidence" value="ECO:0007669"/>
    <property type="project" value="UniProtKB-KW"/>
</dbReference>
<keyword evidence="5" id="KW-0547">Nucleotide-binding</keyword>
<dbReference type="InterPro" id="IPR050058">
    <property type="entry name" value="Ala-tRNA_ligase"/>
</dbReference>
<accession>A0A2M6WWT4</accession>
<evidence type="ECO:0000313" key="11">
    <source>
        <dbReference type="EMBL" id="PIT97268.1"/>
    </source>
</evidence>
<dbReference type="Pfam" id="PF07973">
    <property type="entry name" value="tRNA_SAD"/>
    <property type="match status" value="1"/>
</dbReference>
<dbReference type="SUPFAM" id="SSF55186">
    <property type="entry name" value="ThrRS/AlaRS common domain"/>
    <property type="match status" value="1"/>
</dbReference>
<comment type="caution">
    <text evidence="11">The sequence shown here is derived from an EMBL/GenBank/DDBJ whole genome shotgun (WGS) entry which is preliminary data.</text>
</comment>
<evidence type="ECO:0000256" key="4">
    <source>
        <dbReference type="ARBA" id="ARBA00022598"/>
    </source>
</evidence>
<name>A0A2M6WWT4_9BACT</name>
<dbReference type="EC" id="6.1.1.7" evidence="2"/>
<reference evidence="12" key="1">
    <citation type="submission" date="2017-09" db="EMBL/GenBank/DDBJ databases">
        <title>Depth-based differentiation of microbial function through sediment-hosted aquifers and enrichment of novel symbionts in the deep terrestrial subsurface.</title>
        <authorList>
            <person name="Probst A.J."/>
            <person name="Ladd B."/>
            <person name="Jarett J.K."/>
            <person name="Geller-Mcgrath D.E."/>
            <person name="Sieber C.M.K."/>
            <person name="Emerson J.B."/>
            <person name="Anantharaman K."/>
            <person name="Thomas B.C."/>
            <person name="Malmstrom R."/>
            <person name="Stieglmeier M."/>
            <person name="Klingl A."/>
            <person name="Woyke T."/>
            <person name="Ryan C.M."/>
            <person name="Banfield J.F."/>
        </authorList>
    </citation>
    <scope>NUCLEOTIDE SEQUENCE [LARGE SCALE GENOMIC DNA]</scope>
</reference>
<dbReference type="Gene3D" id="3.30.980.10">
    <property type="entry name" value="Threonyl-trna Synthetase, Chain A, domain 2"/>
    <property type="match status" value="1"/>
</dbReference>
<comment type="similarity">
    <text evidence="1">Belongs to the class-II aminoacyl-tRNA synthetase family.</text>
</comment>
<evidence type="ECO:0000256" key="7">
    <source>
        <dbReference type="ARBA" id="ARBA00022884"/>
    </source>
</evidence>
<proteinExistence type="inferred from homology"/>
<sequence length="630" mass="71524">MSSQDFSQTIKLREAFLDFFKEKGHKVIPSASLIPENDPSVLFTTAGMQQFKRYYLFPGEAPSSKIATIQKCIRTGDIEEVGDETHLTFFEMLGSFSFGYPKKESSYFKEEAIKLAWEFLTQILQIDKSRISATYFKGEKGVPADNESLEILKKIEGLSGIKPQNFEENFWSLGTKGSPGGPTVEFYVSPSEASAKGDVDDVEVWNLVFNEFVLENGKYRESEYKGVDTGMGLERLAAVMQGKNDIYETDLFWPIIKKIAEVSNKKYQENLKAFRVIADHLKTALFLASENLEPSNLERGYVLRRLIRRAVRYGWNIELGSLTQLIKSLSSIYPGWRTERSSEVISNEEERFKQTIREGLKKAKEVFDKKQKVDPVIYSKIMQMDAKSDILGDIYGNKKNNNELAEYQIDITDREIIGAYITGEEAFNLYQTYGFPIEMIIELAQEEKLFVDIRGFRREVEKHQKLSRTASAGMFKGGLADNRVETTHLHTAAHLLLAALRQVLGEQVEQKGSNITQERLRFDFNNPEKLTPDQIEKIEAIVNEKIEEALPVTMQELSLEEAKKSGATGLFSDRYGEVVKIFTIGNPEEPFSREICGGPHVKNTSELGHFKIVKEESSSAGVRRIKAVLE</sequence>
<keyword evidence="4 11" id="KW-0436">Ligase</keyword>
<dbReference type="CDD" id="cd00673">
    <property type="entry name" value="AlaRS_core"/>
    <property type="match status" value="1"/>
</dbReference>
<dbReference type="Pfam" id="PF01411">
    <property type="entry name" value="tRNA-synt_2c"/>
    <property type="match status" value="2"/>
</dbReference>
<keyword evidence="9" id="KW-0030">Aminoacyl-tRNA synthetase</keyword>
<keyword evidence="7" id="KW-0694">RNA-binding</keyword>
<dbReference type="GO" id="GO:0006419">
    <property type="term" value="P:alanyl-tRNA aminoacylation"/>
    <property type="evidence" value="ECO:0007669"/>
    <property type="project" value="InterPro"/>
</dbReference>
<feature type="domain" description="Alanyl-transfer RNA synthetases family profile" evidence="10">
    <location>
        <begin position="7"/>
        <end position="630"/>
    </location>
</feature>
<dbReference type="Gene3D" id="3.30.930.10">
    <property type="entry name" value="Bira Bifunctional Protein, Domain 2"/>
    <property type="match status" value="1"/>
</dbReference>
<evidence type="ECO:0000313" key="12">
    <source>
        <dbReference type="Proteomes" id="UP000228596"/>
    </source>
</evidence>
<dbReference type="SMART" id="SM00863">
    <property type="entry name" value="tRNA_SAD"/>
    <property type="match status" value="1"/>
</dbReference>
<evidence type="ECO:0000256" key="8">
    <source>
        <dbReference type="ARBA" id="ARBA00022917"/>
    </source>
</evidence>
<evidence type="ECO:0000256" key="6">
    <source>
        <dbReference type="ARBA" id="ARBA00022840"/>
    </source>
</evidence>
<evidence type="ECO:0000259" key="10">
    <source>
        <dbReference type="PROSITE" id="PS50860"/>
    </source>
</evidence>
<dbReference type="AlphaFoldDB" id="A0A2M6WWT4"/>
<dbReference type="InterPro" id="IPR002318">
    <property type="entry name" value="Ala-tRNA-lgiase_IIc"/>
</dbReference>
<dbReference type="InterPro" id="IPR018163">
    <property type="entry name" value="Thr/Ala-tRNA-synth_IIc_edit"/>
</dbReference>
<dbReference type="InterPro" id="IPR018165">
    <property type="entry name" value="Ala-tRNA-synth_IIc_core"/>
</dbReference>
<dbReference type="PRINTS" id="PR00980">
    <property type="entry name" value="TRNASYNTHALA"/>
</dbReference>
<protein>
    <recommendedName>
        <fullName evidence="2">alanine--tRNA ligase</fullName>
        <ecNumber evidence="2">6.1.1.7</ecNumber>
    </recommendedName>
</protein>
<dbReference type="Proteomes" id="UP000228596">
    <property type="component" value="Unassembled WGS sequence"/>
</dbReference>
<dbReference type="GO" id="GO:0000049">
    <property type="term" value="F:tRNA binding"/>
    <property type="evidence" value="ECO:0007669"/>
    <property type="project" value="UniProtKB-KW"/>
</dbReference>
<dbReference type="EMBL" id="PEZV01000025">
    <property type="protein sequence ID" value="PIT97268.1"/>
    <property type="molecule type" value="Genomic_DNA"/>
</dbReference>
<dbReference type="SUPFAM" id="SSF55681">
    <property type="entry name" value="Class II aaRS and biotin synthetases"/>
    <property type="match status" value="1"/>
</dbReference>
<dbReference type="PANTHER" id="PTHR11777">
    <property type="entry name" value="ALANYL-TRNA SYNTHETASE"/>
    <property type="match status" value="1"/>
</dbReference>
<evidence type="ECO:0000256" key="5">
    <source>
        <dbReference type="ARBA" id="ARBA00022741"/>
    </source>
</evidence>
<evidence type="ECO:0000256" key="1">
    <source>
        <dbReference type="ARBA" id="ARBA00008226"/>
    </source>
</evidence>